<feature type="compositionally biased region" description="Low complexity" evidence="1">
    <location>
        <begin position="82"/>
        <end position="96"/>
    </location>
</feature>
<comment type="caution">
    <text evidence="2">The sequence shown here is derived from an EMBL/GenBank/DDBJ whole genome shotgun (WGS) entry which is preliminary data.</text>
</comment>
<feature type="compositionally biased region" description="Polar residues" evidence="1">
    <location>
        <begin position="97"/>
        <end position="107"/>
    </location>
</feature>
<name>A0ABR1K055_9AGAR</name>
<dbReference type="Proteomes" id="UP001498398">
    <property type="component" value="Unassembled WGS sequence"/>
</dbReference>
<sequence>MREFCTKYNGNVQQALRGVQKERLAALGEDVGGEMDRTARKRKWVEEQAASSSKNARLVSPVKKPQRPKAGATPGKLPFRRPTTSPAKPSTATNPSRSRVPSTSTFNPVLPPKTPGYPRAQPATSTYRLPRKDENVVMSVNGSPLANPFWDDPNPNPGGGRPLKRTNSSISIRRDPSFNHSRSTSQTSLFGGGSSRSQSTNSNHTHVHHSRSNSEATLASPTDHQFQFPPKDKDVESSENETPLPKSRMLGKSKSTYTVTLSTHDGHLLEFDPLLTSPGELDKLEGISDEAKKQAKEEMGKLVRAAMEKWKIG</sequence>
<reference evidence="2 3" key="1">
    <citation type="submission" date="2024-01" db="EMBL/GenBank/DDBJ databases">
        <title>A draft genome for the cacao thread blight pathogen Marasmiellus scandens.</title>
        <authorList>
            <person name="Baruah I.K."/>
            <person name="Leung J."/>
            <person name="Bukari Y."/>
            <person name="Amoako-Attah I."/>
            <person name="Meinhardt L.W."/>
            <person name="Bailey B.A."/>
            <person name="Cohen S.P."/>
        </authorList>
    </citation>
    <scope>NUCLEOTIDE SEQUENCE [LARGE SCALE GENOMIC DNA]</scope>
    <source>
        <strain evidence="2 3">GH-19</strain>
    </source>
</reference>
<feature type="compositionally biased region" description="Polar residues" evidence="1">
    <location>
        <begin position="215"/>
        <end position="225"/>
    </location>
</feature>
<evidence type="ECO:0008006" key="4">
    <source>
        <dbReference type="Google" id="ProtNLM"/>
    </source>
</evidence>
<proteinExistence type="predicted"/>
<evidence type="ECO:0000313" key="3">
    <source>
        <dbReference type="Proteomes" id="UP001498398"/>
    </source>
</evidence>
<evidence type="ECO:0000313" key="2">
    <source>
        <dbReference type="EMBL" id="KAK7469147.1"/>
    </source>
</evidence>
<keyword evidence="3" id="KW-1185">Reference proteome</keyword>
<accession>A0ABR1K055</accession>
<gene>
    <name evidence="2" type="ORF">VKT23_003637</name>
</gene>
<organism evidence="2 3">
    <name type="scientific">Marasmiellus scandens</name>
    <dbReference type="NCBI Taxonomy" id="2682957"/>
    <lineage>
        <taxon>Eukaryota</taxon>
        <taxon>Fungi</taxon>
        <taxon>Dikarya</taxon>
        <taxon>Basidiomycota</taxon>
        <taxon>Agaricomycotina</taxon>
        <taxon>Agaricomycetes</taxon>
        <taxon>Agaricomycetidae</taxon>
        <taxon>Agaricales</taxon>
        <taxon>Marasmiineae</taxon>
        <taxon>Omphalotaceae</taxon>
        <taxon>Marasmiellus</taxon>
    </lineage>
</organism>
<feature type="compositionally biased region" description="Polar residues" evidence="1">
    <location>
        <begin position="178"/>
        <end position="189"/>
    </location>
</feature>
<dbReference type="EMBL" id="JBANRG010000003">
    <property type="protein sequence ID" value="KAK7469147.1"/>
    <property type="molecule type" value="Genomic_DNA"/>
</dbReference>
<protein>
    <recommendedName>
        <fullName evidence="4">Borealin N-terminal domain-containing protein</fullName>
    </recommendedName>
</protein>
<feature type="region of interest" description="Disordered" evidence="1">
    <location>
        <begin position="27"/>
        <end position="251"/>
    </location>
</feature>
<evidence type="ECO:0000256" key="1">
    <source>
        <dbReference type="SAM" id="MobiDB-lite"/>
    </source>
</evidence>